<dbReference type="HAMAP" id="MF_00201">
    <property type="entry name" value="RecO"/>
    <property type="match status" value="1"/>
</dbReference>
<gene>
    <name evidence="4" type="primary">recO</name>
    <name evidence="7" type="ORF">NCTC11545_01071</name>
</gene>
<dbReference type="InterPro" id="IPR003717">
    <property type="entry name" value="RecO"/>
</dbReference>
<keyword evidence="5" id="KW-1133">Transmembrane helix</keyword>
<organism evidence="7 8">
    <name type="scientific">Capnocytophaga ochracea</name>
    <dbReference type="NCBI Taxonomy" id="1018"/>
    <lineage>
        <taxon>Bacteria</taxon>
        <taxon>Pseudomonadati</taxon>
        <taxon>Bacteroidota</taxon>
        <taxon>Flavobacteriia</taxon>
        <taxon>Flavobacteriales</taxon>
        <taxon>Flavobacteriaceae</taxon>
        <taxon>Capnocytophaga</taxon>
    </lineage>
</organism>
<evidence type="ECO:0000256" key="3">
    <source>
        <dbReference type="ARBA" id="ARBA00023204"/>
    </source>
</evidence>
<evidence type="ECO:0000256" key="5">
    <source>
        <dbReference type="SAM" id="Phobius"/>
    </source>
</evidence>
<keyword evidence="3 4" id="KW-0234">DNA repair</keyword>
<dbReference type="GO" id="GO:0043590">
    <property type="term" value="C:bacterial nucleoid"/>
    <property type="evidence" value="ECO:0007669"/>
    <property type="project" value="TreeGrafter"/>
</dbReference>
<dbReference type="Pfam" id="PF02565">
    <property type="entry name" value="RecO_C"/>
    <property type="match status" value="1"/>
</dbReference>
<dbReference type="Gene3D" id="2.40.50.140">
    <property type="entry name" value="Nucleic acid-binding proteins"/>
    <property type="match status" value="1"/>
</dbReference>
<dbReference type="PANTHER" id="PTHR33991">
    <property type="entry name" value="DNA REPAIR PROTEIN RECO"/>
    <property type="match status" value="1"/>
</dbReference>
<evidence type="ECO:0000259" key="6">
    <source>
        <dbReference type="Pfam" id="PF11967"/>
    </source>
</evidence>
<sequence>MVLLALPFIYIINYVLLKSFLYFCNAIYRRNMYDKVRAIVISSLKYSDNSLIVKCFTQTMGTRSYLLQGVLAQKKGNLKTALFQPFMLLELVATHKNNGTLGRVKEAKIAVPYYSLHTDMYKSAVSMFLSEVCAFVCTSEAPDEEMFLFLEQKLLFFDRNDFSANFHLKFLLDITRYLGFYPDTTHEHLPSFSLEDGIFSTTNESKYTITGATLLLFKTLLRTDYPQLSTVKSNKNERNALLFQLLKYYEWHFPNFRQIKSLEVLQTLF</sequence>
<dbReference type="EMBL" id="UAVS01000005">
    <property type="protein sequence ID" value="SQA93695.1"/>
    <property type="molecule type" value="Genomic_DNA"/>
</dbReference>
<dbReference type="AlphaFoldDB" id="A0A2X2T3L7"/>
<dbReference type="InterPro" id="IPR022572">
    <property type="entry name" value="DNA_rep/recomb_RecO_N"/>
</dbReference>
<evidence type="ECO:0000313" key="7">
    <source>
        <dbReference type="EMBL" id="SQA93695.1"/>
    </source>
</evidence>
<feature type="transmembrane region" description="Helical" evidence="5">
    <location>
        <begin position="6"/>
        <end position="28"/>
    </location>
</feature>
<name>A0A2X2T3L7_CAPOC</name>
<dbReference type="SUPFAM" id="SSF57863">
    <property type="entry name" value="ArfGap/RecO-like zinc finger"/>
    <property type="match status" value="1"/>
</dbReference>
<dbReference type="InterPro" id="IPR012340">
    <property type="entry name" value="NA-bd_OB-fold"/>
</dbReference>
<reference evidence="7 8" key="1">
    <citation type="submission" date="2018-06" db="EMBL/GenBank/DDBJ databases">
        <authorList>
            <consortium name="Pathogen Informatics"/>
            <person name="Doyle S."/>
        </authorList>
    </citation>
    <scope>NUCLEOTIDE SEQUENCE [LARGE SCALE GENOMIC DNA]</scope>
    <source>
        <strain evidence="7 8">NCTC11545</strain>
    </source>
</reference>
<comment type="function">
    <text evidence="4">Involved in DNA repair and RecF pathway recombination.</text>
</comment>
<evidence type="ECO:0000313" key="8">
    <source>
        <dbReference type="Proteomes" id="UP000250169"/>
    </source>
</evidence>
<protein>
    <recommendedName>
        <fullName evidence="4">DNA repair protein RecO</fullName>
    </recommendedName>
    <alternativeName>
        <fullName evidence="4">Recombination protein O</fullName>
    </alternativeName>
</protein>
<feature type="domain" description="DNA replication/recombination mediator RecO N-terminal" evidence="6">
    <location>
        <begin position="35"/>
        <end position="110"/>
    </location>
</feature>
<dbReference type="Pfam" id="PF11967">
    <property type="entry name" value="RecO_N"/>
    <property type="match status" value="1"/>
</dbReference>
<keyword evidence="1 4" id="KW-0227">DNA damage</keyword>
<evidence type="ECO:0000256" key="4">
    <source>
        <dbReference type="HAMAP-Rule" id="MF_00201"/>
    </source>
</evidence>
<dbReference type="SUPFAM" id="SSF50249">
    <property type="entry name" value="Nucleic acid-binding proteins"/>
    <property type="match status" value="1"/>
</dbReference>
<keyword evidence="5" id="KW-0472">Membrane</keyword>
<dbReference type="NCBIfam" id="TIGR00613">
    <property type="entry name" value="reco"/>
    <property type="match status" value="1"/>
</dbReference>
<accession>A0A2X2T3L7</accession>
<keyword evidence="5" id="KW-0812">Transmembrane</keyword>
<dbReference type="GO" id="GO:0006310">
    <property type="term" value="P:DNA recombination"/>
    <property type="evidence" value="ECO:0007669"/>
    <property type="project" value="UniProtKB-UniRule"/>
</dbReference>
<comment type="similarity">
    <text evidence="4">Belongs to the RecO family.</text>
</comment>
<dbReference type="InterPro" id="IPR037278">
    <property type="entry name" value="ARFGAP/RecO"/>
</dbReference>
<dbReference type="PANTHER" id="PTHR33991:SF1">
    <property type="entry name" value="DNA REPAIR PROTEIN RECO"/>
    <property type="match status" value="1"/>
</dbReference>
<keyword evidence="2 4" id="KW-0233">DNA recombination</keyword>
<dbReference type="GO" id="GO:0006302">
    <property type="term" value="P:double-strand break repair"/>
    <property type="evidence" value="ECO:0007669"/>
    <property type="project" value="TreeGrafter"/>
</dbReference>
<dbReference type="Proteomes" id="UP000250169">
    <property type="component" value="Unassembled WGS sequence"/>
</dbReference>
<proteinExistence type="inferred from homology"/>
<evidence type="ECO:0000256" key="1">
    <source>
        <dbReference type="ARBA" id="ARBA00022763"/>
    </source>
</evidence>
<evidence type="ECO:0000256" key="2">
    <source>
        <dbReference type="ARBA" id="ARBA00023172"/>
    </source>
</evidence>